<dbReference type="AlphaFoldDB" id="A0A6A5XW04"/>
<protein>
    <submittedName>
        <fullName evidence="2">Uncharacterized protein</fullName>
    </submittedName>
</protein>
<accession>A0A6A5XW04</accession>
<proteinExistence type="predicted"/>
<evidence type="ECO:0000313" key="2">
    <source>
        <dbReference type="EMBL" id="KAF2017505.1"/>
    </source>
</evidence>
<keyword evidence="1" id="KW-1133">Transmembrane helix</keyword>
<feature type="transmembrane region" description="Helical" evidence="1">
    <location>
        <begin position="46"/>
        <end position="66"/>
    </location>
</feature>
<keyword evidence="1" id="KW-0812">Transmembrane</keyword>
<evidence type="ECO:0000313" key="3">
    <source>
        <dbReference type="Proteomes" id="UP000799778"/>
    </source>
</evidence>
<name>A0A6A5XW04_9PLEO</name>
<sequence length="87" mass="10211">MNDDKSCIALARYPHTHAPPCHHQSLQHLVRILRAHTIYQHPNQTLHLGLIIMALSYISNSVSFIIRRLDRYLVTHMLLKWVYGFHS</sequence>
<dbReference type="GeneID" id="54290436"/>
<dbReference type="EMBL" id="ML978068">
    <property type="protein sequence ID" value="KAF2017505.1"/>
    <property type="molecule type" value="Genomic_DNA"/>
</dbReference>
<reference evidence="2" key="1">
    <citation type="journal article" date="2020" name="Stud. Mycol.">
        <title>101 Dothideomycetes genomes: a test case for predicting lifestyles and emergence of pathogens.</title>
        <authorList>
            <person name="Haridas S."/>
            <person name="Albert R."/>
            <person name="Binder M."/>
            <person name="Bloem J."/>
            <person name="Labutti K."/>
            <person name="Salamov A."/>
            <person name="Andreopoulos B."/>
            <person name="Baker S."/>
            <person name="Barry K."/>
            <person name="Bills G."/>
            <person name="Bluhm B."/>
            <person name="Cannon C."/>
            <person name="Castanera R."/>
            <person name="Culley D."/>
            <person name="Daum C."/>
            <person name="Ezra D."/>
            <person name="Gonzalez J."/>
            <person name="Henrissat B."/>
            <person name="Kuo A."/>
            <person name="Liang C."/>
            <person name="Lipzen A."/>
            <person name="Lutzoni F."/>
            <person name="Magnuson J."/>
            <person name="Mondo S."/>
            <person name="Nolan M."/>
            <person name="Ohm R."/>
            <person name="Pangilinan J."/>
            <person name="Park H.-J."/>
            <person name="Ramirez L."/>
            <person name="Alfaro M."/>
            <person name="Sun H."/>
            <person name="Tritt A."/>
            <person name="Yoshinaga Y."/>
            <person name="Zwiers L.-H."/>
            <person name="Turgeon B."/>
            <person name="Goodwin S."/>
            <person name="Spatafora J."/>
            <person name="Crous P."/>
            <person name="Grigoriev I."/>
        </authorList>
    </citation>
    <scope>NUCLEOTIDE SEQUENCE</scope>
    <source>
        <strain evidence="2">CBS 175.79</strain>
    </source>
</reference>
<keyword evidence="3" id="KW-1185">Reference proteome</keyword>
<organism evidence="2 3">
    <name type="scientific">Aaosphaeria arxii CBS 175.79</name>
    <dbReference type="NCBI Taxonomy" id="1450172"/>
    <lineage>
        <taxon>Eukaryota</taxon>
        <taxon>Fungi</taxon>
        <taxon>Dikarya</taxon>
        <taxon>Ascomycota</taxon>
        <taxon>Pezizomycotina</taxon>
        <taxon>Dothideomycetes</taxon>
        <taxon>Pleosporomycetidae</taxon>
        <taxon>Pleosporales</taxon>
        <taxon>Pleosporales incertae sedis</taxon>
        <taxon>Aaosphaeria</taxon>
    </lineage>
</organism>
<keyword evidence="1" id="KW-0472">Membrane</keyword>
<dbReference type="RefSeq" id="XP_033385844.1">
    <property type="nucleotide sequence ID" value="XM_033533039.1"/>
</dbReference>
<gene>
    <name evidence="2" type="ORF">BU24DRAFT_478596</name>
</gene>
<evidence type="ECO:0000256" key="1">
    <source>
        <dbReference type="SAM" id="Phobius"/>
    </source>
</evidence>
<dbReference type="Proteomes" id="UP000799778">
    <property type="component" value="Unassembled WGS sequence"/>
</dbReference>